<proteinExistence type="predicted"/>
<dbReference type="Proteomes" id="UP001062846">
    <property type="component" value="Chromosome 2"/>
</dbReference>
<organism evidence="1 2">
    <name type="scientific">Rhododendron molle</name>
    <name type="common">Chinese azalea</name>
    <name type="synonym">Azalea mollis</name>
    <dbReference type="NCBI Taxonomy" id="49168"/>
    <lineage>
        <taxon>Eukaryota</taxon>
        <taxon>Viridiplantae</taxon>
        <taxon>Streptophyta</taxon>
        <taxon>Embryophyta</taxon>
        <taxon>Tracheophyta</taxon>
        <taxon>Spermatophyta</taxon>
        <taxon>Magnoliopsida</taxon>
        <taxon>eudicotyledons</taxon>
        <taxon>Gunneridae</taxon>
        <taxon>Pentapetalae</taxon>
        <taxon>asterids</taxon>
        <taxon>Ericales</taxon>
        <taxon>Ericaceae</taxon>
        <taxon>Ericoideae</taxon>
        <taxon>Rhodoreae</taxon>
        <taxon>Rhododendron</taxon>
    </lineage>
</organism>
<evidence type="ECO:0000313" key="2">
    <source>
        <dbReference type="Proteomes" id="UP001062846"/>
    </source>
</evidence>
<keyword evidence="2" id="KW-1185">Reference proteome</keyword>
<evidence type="ECO:0000313" key="1">
    <source>
        <dbReference type="EMBL" id="KAI8569652.1"/>
    </source>
</evidence>
<accession>A0ACC0PYC4</accession>
<comment type="caution">
    <text evidence="1">The sequence shown here is derived from an EMBL/GenBank/DDBJ whole genome shotgun (WGS) entry which is preliminary data.</text>
</comment>
<dbReference type="EMBL" id="CM046389">
    <property type="protein sequence ID" value="KAI8569652.1"/>
    <property type="molecule type" value="Genomic_DNA"/>
</dbReference>
<sequence length="930" mass="102458">MDLMSGYKNRVQGVVGRVFGNENSGSSEDSYVERVLDRISNGVLAEDRRAAIVELQSVVAESGAAQLAFGAMGFPVILSVLKEERDDVEMVRGALETIVSALTPIDHARGQKNEVQPALMNTDLLSRESESISLLLSLLLEEDFYVRYYTLQLLTALLTNSPNRLQEAILTIPRGLTRLMDMLMDREVIRNEALLLLTYLTHQAEEIQKIVVFEGAFEKIFSIIKEEGGSEGGVVVQDCLQLLNNLIHNNVSNQVLLRETMGFDPLISILKLRGSSYSFTQQKTINLLGALETINLLIMRGPETDPAKDANRLTNKTVLVQKKVLDHLLMLGVESQWAPVAVRCTALRCIGDLIESHPKHLDVLATKALGEEPQLEPALNSILRIILRTSSKQEFVAADYVFKCFCELVSILSYVYMVGPPYLKQKNPDGQTMLVSTLIPQPQSMAHAPPEEDVNMSFGSMLLQGLTLSENDGDLETCCRAASVLSHILKDNIQCKERAPTPSLGSAEPLLHRMVKYLALASSMKSKDGTSSTLGNTYVQPIVLKLLVTWLSDCPSAVQCFLDSRPHLTYLLESVSNPTTTACIRGLAAVLLGECVIYNKSIETGKDAFAIVDAISQKVGLTSYFLKFEEMQKSFLFSSAKPAQPIKPLSRSTAAGMEEIEDVDENQAIDQKNEDHPMLAPLFDSQFVNFVRNLEADIRDSIVDVYSQPKSKVAVVPAELEQKGGESDGEYIKRLKSFVEKQCSEIQDLLSRNATLAEDLAKMGGGGSSRSEHRASGGAERVHVETLRRDLQEASQQLEMLKADKTKIESEATMYRNLAAKIEADLKSLSDAYNSLEQANFHLDKEVKTLKSGGATPVPDIDAIKAEAREEAQKESETELNDLLVCLGQEQSKVEKLSTKLLELGVDVDELLEGIGDEAGLPEDGEEEEE</sequence>
<reference evidence="1" key="1">
    <citation type="submission" date="2022-02" db="EMBL/GenBank/DDBJ databases">
        <title>Plant Genome Project.</title>
        <authorList>
            <person name="Zhang R.-G."/>
        </authorList>
    </citation>
    <scope>NUCLEOTIDE SEQUENCE</scope>
    <source>
        <strain evidence="1">AT1</strain>
    </source>
</reference>
<name>A0ACC0PYC4_RHOML</name>
<protein>
    <submittedName>
        <fullName evidence="1">Uncharacterized protein</fullName>
    </submittedName>
</protein>
<gene>
    <name evidence="1" type="ORF">RHMOL_Rhmol02G0293800</name>
</gene>